<sequence>MDQSLFIFTLIFSFILLLSVIYCFLSTCLGIRIRKSDIWEALTLGISTRSRGYQSRAVPYAGTGGYDRLSISTAEEFEMMRRDEGRSGGFI</sequence>
<keyword evidence="1" id="KW-0472">Membrane</keyword>
<dbReference type="AlphaFoldDB" id="A0A4Q1BVZ9"/>
<comment type="caution">
    <text evidence="2">The sequence shown here is derived from an EMBL/GenBank/DDBJ whole genome shotgun (WGS) entry which is preliminary data.</text>
</comment>
<reference evidence="2 3" key="1">
    <citation type="submission" date="2016-06" db="EMBL/GenBank/DDBJ databases">
        <title>Evolution of pathogenesis and genome organization in the Tremellales.</title>
        <authorList>
            <person name="Cuomo C."/>
            <person name="Litvintseva A."/>
            <person name="Heitman J."/>
            <person name="Chen Y."/>
            <person name="Sun S."/>
            <person name="Springer D."/>
            <person name="Dromer F."/>
            <person name="Young S."/>
            <person name="Zeng Q."/>
            <person name="Chapman S."/>
            <person name="Gujja S."/>
            <person name="Saif S."/>
            <person name="Birren B."/>
        </authorList>
    </citation>
    <scope>NUCLEOTIDE SEQUENCE [LARGE SCALE GENOMIC DNA]</scope>
    <source>
        <strain evidence="2 3">ATCC 28783</strain>
    </source>
</reference>
<evidence type="ECO:0000256" key="1">
    <source>
        <dbReference type="SAM" id="Phobius"/>
    </source>
</evidence>
<dbReference type="Proteomes" id="UP000289152">
    <property type="component" value="Unassembled WGS sequence"/>
</dbReference>
<keyword evidence="3" id="KW-1185">Reference proteome</keyword>
<keyword evidence="1" id="KW-0812">Transmembrane</keyword>
<name>A0A4Q1BVZ9_TREME</name>
<proteinExistence type="predicted"/>
<organism evidence="2 3">
    <name type="scientific">Tremella mesenterica</name>
    <name type="common">Jelly fungus</name>
    <dbReference type="NCBI Taxonomy" id="5217"/>
    <lineage>
        <taxon>Eukaryota</taxon>
        <taxon>Fungi</taxon>
        <taxon>Dikarya</taxon>
        <taxon>Basidiomycota</taxon>
        <taxon>Agaricomycotina</taxon>
        <taxon>Tremellomycetes</taxon>
        <taxon>Tremellales</taxon>
        <taxon>Tremellaceae</taxon>
        <taxon>Tremella</taxon>
    </lineage>
</organism>
<dbReference type="InParanoid" id="A0A4Q1BVZ9"/>
<feature type="transmembrane region" description="Helical" evidence="1">
    <location>
        <begin position="6"/>
        <end position="25"/>
    </location>
</feature>
<evidence type="ECO:0000313" key="3">
    <source>
        <dbReference type="Proteomes" id="UP000289152"/>
    </source>
</evidence>
<protein>
    <submittedName>
        <fullName evidence="2">Uncharacterized protein</fullName>
    </submittedName>
</protein>
<keyword evidence="1" id="KW-1133">Transmembrane helix</keyword>
<gene>
    <name evidence="2" type="ORF">M231_00584</name>
</gene>
<dbReference type="OrthoDB" id="2562419at2759"/>
<accession>A0A4Q1BVZ9</accession>
<dbReference type="EMBL" id="SDIL01000003">
    <property type="protein sequence ID" value="RXK42226.1"/>
    <property type="molecule type" value="Genomic_DNA"/>
</dbReference>
<evidence type="ECO:0000313" key="2">
    <source>
        <dbReference type="EMBL" id="RXK42226.1"/>
    </source>
</evidence>